<dbReference type="InterPro" id="IPR003674">
    <property type="entry name" value="Oligo_trans_STT3"/>
</dbReference>
<evidence type="ECO:0000256" key="14">
    <source>
        <dbReference type="ARBA" id="ARBA00023211"/>
    </source>
</evidence>
<evidence type="ECO:0000256" key="13">
    <source>
        <dbReference type="ARBA" id="ARBA00023136"/>
    </source>
</evidence>
<evidence type="ECO:0000256" key="1">
    <source>
        <dbReference type="ARBA" id="ARBA00001936"/>
    </source>
</evidence>
<dbReference type="Pfam" id="PF02516">
    <property type="entry name" value="STT3"/>
    <property type="match status" value="1"/>
</dbReference>
<feature type="transmembrane region" description="Helical" evidence="17">
    <location>
        <begin position="378"/>
        <end position="400"/>
    </location>
</feature>
<keyword evidence="13 17" id="KW-0472">Membrane</keyword>
<evidence type="ECO:0000259" key="18">
    <source>
        <dbReference type="Pfam" id="PF02516"/>
    </source>
</evidence>
<comment type="subcellular location">
    <subcellularLocation>
        <location evidence="3">Cell membrane</location>
        <topology evidence="3">Multi-pass membrane protein</topology>
    </subcellularLocation>
</comment>
<keyword evidence="9 17" id="KW-0812">Transmembrane</keyword>
<dbReference type="GO" id="GO:0005886">
    <property type="term" value="C:plasma membrane"/>
    <property type="evidence" value="ECO:0007669"/>
    <property type="project" value="UniProtKB-SubCell"/>
</dbReference>
<evidence type="ECO:0000256" key="10">
    <source>
        <dbReference type="ARBA" id="ARBA00022723"/>
    </source>
</evidence>
<evidence type="ECO:0000256" key="3">
    <source>
        <dbReference type="ARBA" id="ARBA00004651"/>
    </source>
</evidence>
<evidence type="ECO:0000256" key="11">
    <source>
        <dbReference type="ARBA" id="ARBA00022842"/>
    </source>
</evidence>
<keyword evidence="12 17" id="KW-1133">Transmembrane helix</keyword>
<comment type="pathway">
    <text evidence="4">Protein modification; protein glycosylation.</text>
</comment>
<evidence type="ECO:0000256" key="9">
    <source>
        <dbReference type="ARBA" id="ARBA00022692"/>
    </source>
</evidence>
<keyword evidence="14" id="KW-0464">Manganese</keyword>
<organism evidence="20">
    <name type="scientific">Methanobacterium veterum</name>
    <dbReference type="NCBI Taxonomy" id="408577"/>
    <lineage>
        <taxon>Archaea</taxon>
        <taxon>Methanobacteriati</taxon>
        <taxon>Methanobacteriota</taxon>
        <taxon>Methanomada group</taxon>
        <taxon>Methanobacteria</taxon>
        <taxon>Methanobacteriales</taxon>
        <taxon>Methanobacteriaceae</taxon>
        <taxon>Methanobacterium</taxon>
    </lineage>
</organism>
<evidence type="ECO:0000313" key="20">
    <source>
        <dbReference type="EMBL" id="MCZ3372682.1"/>
    </source>
</evidence>
<dbReference type="PANTHER" id="PTHR13872">
    <property type="entry name" value="DOLICHYL-DIPHOSPHOOLIGOSACCHARIDE--PROTEIN GLYCOSYLTRANSFERASE SUBUNIT"/>
    <property type="match status" value="1"/>
</dbReference>
<keyword evidence="7" id="KW-0328">Glycosyltransferase</keyword>
<evidence type="ECO:0000256" key="17">
    <source>
        <dbReference type="SAM" id="Phobius"/>
    </source>
</evidence>
<dbReference type="EMBL" id="JAPVES010000030">
    <property type="protein sequence ID" value="MCZ3372682.1"/>
    <property type="molecule type" value="Genomic_DNA"/>
</dbReference>
<evidence type="ECO:0000256" key="5">
    <source>
        <dbReference type="ARBA" id="ARBA00010810"/>
    </source>
</evidence>
<comment type="similarity">
    <text evidence="5">Belongs to the STT3 family.</text>
</comment>
<comment type="caution">
    <text evidence="20">The sequence shown here is derived from an EMBL/GenBank/DDBJ whole genome shotgun (WGS) entry which is preliminary data.</text>
</comment>
<feature type="transmembrane region" description="Helical" evidence="17">
    <location>
        <begin position="256"/>
        <end position="280"/>
    </location>
</feature>
<evidence type="ECO:0000256" key="12">
    <source>
        <dbReference type="ARBA" id="ARBA00022989"/>
    </source>
</evidence>
<feature type="transmembrane region" description="Helical" evidence="17">
    <location>
        <begin position="227"/>
        <end position="244"/>
    </location>
</feature>
<dbReference type="EC" id="2.4.99.21" evidence="6"/>
<keyword evidence="11" id="KW-0460">Magnesium</keyword>
<reference evidence="20" key="1">
    <citation type="submission" date="2022-12" db="EMBL/GenBank/DDBJ databases">
        <title>Reclassification of two methanogenic archaea species isolated from the Kolyma lowland permafrost.</title>
        <authorList>
            <person name="Trubitsyn V.E."/>
            <person name="Rivkina E.M."/>
            <person name="Shcherbakova V.A."/>
        </authorList>
    </citation>
    <scope>NUCLEOTIDE SEQUENCE</scope>
    <source>
        <strain evidence="19">M2</strain>
        <strain evidence="20">MK4</strain>
    </source>
</reference>
<dbReference type="GO" id="GO:0046872">
    <property type="term" value="F:metal ion binding"/>
    <property type="evidence" value="ECO:0007669"/>
    <property type="project" value="UniProtKB-KW"/>
</dbReference>
<feature type="transmembrane region" description="Helical" evidence="17">
    <location>
        <begin position="173"/>
        <end position="192"/>
    </location>
</feature>
<dbReference type="RefSeq" id="WP_048080233.1">
    <property type="nucleotide sequence ID" value="NZ_JAPVES010000030.1"/>
</dbReference>
<proteinExistence type="inferred from homology"/>
<dbReference type="GO" id="GO:0004576">
    <property type="term" value="F:oligosaccharyl transferase activity"/>
    <property type="evidence" value="ECO:0007669"/>
    <property type="project" value="InterPro"/>
</dbReference>
<evidence type="ECO:0000313" key="19">
    <source>
        <dbReference type="EMBL" id="MCZ3364927.1"/>
    </source>
</evidence>
<feature type="transmembrane region" description="Helical" evidence="17">
    <location>
        <begin position="204"/>
        <end position="221"/>
    </location>
</feature>
<dbReference type="PANTHER" id="PTHR13872:SF1">
    <property type="entry name" value="DOLICHYL-DIPHOSPHOOLIGOSACCHARIDE--PROTEIN GLYCOSYLTRANSFERASE SUBUNIT STT3B"/>
    <property type="match status" value="1"/>
</dbReference>
<evidence type="ECO:0000256" key="2">
    <source>
        <dbReference type="ARBA" id="ARBA00001946"/>
    </source>
</evidence>
<dbReference type="Gene3D" id="3.40.50.12610">
    <property type="match status" value="1"/>
</dbReference>
<dbReference type="Proteomes" id="UP001074446">
    <property type="component" value="Unassembled WGS sequence"/>
</dbReference>
<sequence>MIKFTKNNIITLSLILLIFLVGFFLRADSIYLQGIPDDQKAFYEDQNGLPYMYELDSYYNYRLTENYLDHGYLGDTVINGTEWDLHSYYPPGVPLDYPPLIVYLAAFIYKLVNIFSQIPLSTVCFWIPAFIGPLAGVVAYLFVRRFTNEYGALAAGILTVTAPLYLARTVPGWFDTDMFNIIFPLLVVWFFFEAVESRNTKKQVLFTFLSVFSMFLFEMAWNGWQYLFYIITIFCIVYIIHGKIKGNNIKNIFNVFIPFFIVSIVLICITNFSNIIDFIYGPLELIKMSGSRSSWYPWPDLYSSISELRRPSIEEFIAKVGPVLFGLGIIGIFLILRLLVNNELKERFLNKMNWFLYVLLVIWTITGIVSLFKGIRFILLLIPPLVISAGIMVGICIEYIRALKEKEILIKFMCLTFMIIILIPAVLNAYESSLLTPGTDDDLWNSAVWIQNNTPKNTVIITEWSYGHFFAAIADRPVAFDGRSAYIETLPLRQFYNNSTFNPQSPSTSREYWIDRAFCTNNESLSEGIFRMLSTGGDNGYLVLDKYTGNTSKSVEIINKILGVNKSSAMKILTDDYKLSQEEAEEVLKYTHPDNSNPFVIVTHDYMINHAKWIFYFGEWDLSKNSGKNYTYSTGALNITSNKFKSNNNVTGDLTTNYITWNGKVPYCEIIVENNKIDKHYLNKNSDFCIFLLTDINRSVVVDKRFENSMFAKLVLEKSGSNNLKPAYKNKSVIVWK</sequence>
<evidence type="ECO:0000313" key="21">
    <source>
        <dbReference type="Proteomes" id="UP001068021"/>
    </source>
</evidence>
<gene>
    <name evidence="20" type="ORF">O3H35_08550</name>
    <name evidence="19" type="ORF">O3H54_03430</name>
</gene>
<keyword evidence="8" id="KW-0808">Transferase</keyword>
<dbReference type="InterPro" id="IPR048307">
    <property type="entry name" value="STT3_N"/>
</dbReference>
<accession>A0A9E5A153</accession>
<feature type="transmembrane region" description="Helical" evidence="17">
    <location>
        <begin position="412"/>
        <end position="430"/>
    </location>
</feature>
<feature type="transmembrane region" description="Helical" evidence="17">
    <location>
        <begin position="125"/>
        <end position="143"/>
    </location>
</feature>
<dbReference type="AlphaFoldDB" id="A0A9E5A153"/>
<feature type="transmembrane region" description="Helical" evidence="17">
    <location>
        <begin position="352"/>
        <end position="372"/>
    </location>
</feature>
<comment type="cofactor">
    <cofactor evidence="1">
        <name>Mn(2+)</name>
        <dbReference type="ChEBI" id="CHEBI:29035"/>
    </cofactor>
</comment>
<comment type="catalytic activity">
    <reaction evidence="16">
        <text>an archaeal dolichyl phosphooligosaccharide + [protein]-L-asparagine = an archaeal dolichyl phosphate + a glycoprotein with the oligosaccharide chain attached by N-beta-D-glycosyl linkage to a protein L-asparagine.</text>
        <dbReference type="EC" id="2.4.99.21"/>
    </reaction>
</comment>
<evidence type="ECO:0000256" key="8">
    <source>
        <dbReference type="ARBA" id="ARBA00022679"/>
    </source>
</evidence>
<keyword evidence="21" id="KW-1185">Reference proteome</keyword>
<feature type="transmembrane region" description="Helical" evidence="17">
    <location>
        <begin position="316"/>
        <end position="340"/>
    </location>
</feature>
<evidence type="ECO:0000256" key="7">
    <source>
        <dbReference type="ARBA" id="ARBA00022676"/>
    </source>
</evidence>
<comment type="cofactor">
    <cofactor evidence="2">
        <name>Mg(2+)</name>
        <dbReference type="ChEBI" id="CHEBI:18420"/>
    </cofactor>
</comment>
<dbReference type="Proteomes" id="UP001068021">
    <property type="component" value="Unassembled WGS sequence"/>
</dbReference>
<feature type="domain" description="Oligosaccharyl transferase STT3 N-terminal" evidence="18">
    <location>
        <begin position="31"/>
        <end position="426"/>
    </location>
</feature>
<dbReference type="EMBL" id="JAPVER010000018">
    <property type="protein sequence ID" value="MCZ3364927.1"/>
    <property type="molecule type" value="Genomic_DNA"/>
</dbReference>
<keyword evidence="10" id="KW-0479">Metal-binding</keyword>
<protein>
    <recommendedName>
        <fullName evidence="6">dolichyl-phosphooligosaccharide-protein glycotransferase</fullName>
        <ecNumber evidence="6">2.4.99.21</ecNumber>
    </recommendedName>
    <alternativeName>
        <fullName evidence="15">Oligosaccharyl transferase</fullName>
    </alternativeName>
</protein>
<evidence type="ECO:0000256" key="4">
    <source>
        <dbReference type="ARBA" id="ARBA00004922"/>
    </source>
</evidence>
<evidence type="ECO:0000256" key="6">
    <source>
        <dbReference type="ARBA" id="ARBA00012602"/>
    </source>
</evidence>
<name>A0A9E5A153_9EURY</name>
<evidence type="ECO:0000256" key="16">
    <source>
        <dbReference type="ARBA" id="ARBA00034066"/>
    </source>
</evidence>
<evidence type="ECO:0000256" key="15">
    <source>
        <dbReference type="ARBA" id="ARBA00030679"/>
    </source>
</evidence>